<keyword evidence="3" id="KW-1185">Reference proteome</keyword>
<sequence>MEKKAKALSGNWLIKGTTFPLWLSGKRRQPMISYKLLSVDPLIFLDTVCYKNQQGKSKTIIGKDTWKQNSFVWRGVGILKVLSSRWSIIALTETILVIKFERSFLTPAGIDVLVKESAQINEVKQVIADSPQRYGLDLDEVECLAWL</sequence>
<dbReference type="Proteomes" id="UP000196151">
    <property type="component" value="Chromosome"/>
</dbReference>
<accession>A0A200ITR2</accession>
<evidence type="ECO:0000313" key="3">
    <source>
        <dbReference type="Proteomes" id="UP000196151"/>
    </source>
</evidence>
<dbReference type="AlphaFoldDB" id="A0A200ITR2"/>
<organism evidence="1">
    <name type="scientific">Candidatus Enterococcus dunnyi</name>
    <dbReference type="NCBI Taxonomy" id="1834192"/>
    <lineage>
        <taxon>Bacteria</taxon>
        <taxon>Bacillati</taxon>
        <taxon>Bacillota</taxon>
        <taxon>Bacilli</taxon>
        <taxon>Lactobacillales</taxon>
        <taxon>Enterococcaceae</taxon>
        <taxon>Enterococcus</taxon>
    </lineage>
</organism>
<dbReference type="RefSeq" id="WP_087642180.1">
    <property type="nucleotide sequence ID" value="NZ_CP147246.1"/>
</dbReference>
<evidence type="ECO:0000313" key="2">
    <source>
        <dbReference type="EMBL" id="WYJ94934.1"/>
    </source>
</evidence>
<proteinExistence type="predicted"/>
<reference evidence="2" key="2">
    <citation type="submission" date="2017-05" db="EMBL/GenBank/DDBJ databases">
        <authorList>
            <consortium name="The Broad Institute Genomics Platform"/>
            <consortium name="The Broad Institute Genomic Center for Infectious Diseases"/>
            <person name="Earl A."/>
            <person name="Manson A."/>
            <person name="Schwartman J."/>
            <person name="Gilmore M."/>
            <person name="Abouelleil A."/>
            <person name="Cao P."/>
            <person name="Chapman S."/>
            <person name="Cusick C."/>
            <person name="Shea T."/>
            <person name="Young S."/>
            <person name="Neafsey D."/>
            <person name="Nusbaum C."/>
            <person name="Birren B."/>
        </authorList>
    </citation>
    <scope>NUCLEOTIDE SEQUENCE</scope>
    <source>
        <strain evidence="2">9D6_DIV0238</strain>
    </source>
</reference>
<name>A0A200ITR2_9ENTE</name>
<gene>
    <name evidence="2" type="ORF">A5889_002476</name>
    <name evidence="1" type="ORF">A5889_003157</name>
</gene>
<dbReference type="OrthoDB" id="951812at2"/>
<evidence type="ECO:0000313" key="1">
    <source>
        <dbReference type="EMBL" id="OUZ28402.1"/>
    </source>
</evidence>
<reference evidence="2" key="3">
    <citation type="submission" date="2024-03" db="EMBL/GenBank/DDBJ databases">
        <title>The Genome Sequence of Enterococcus sp. DIV0238c.</title>
        <authorList>
            <consortium name="The Broad Institute Genomics Platform"/>
            <consortium name="The Broad Institute Microbial Omics Core"/>
            <consortium name="The Broad Institute Genomic Center for Infectious Diseases"/>
            <person name="Earl A."/>
            <person name="Manson A."/>
            <person name="Gilmore M."/>
            <person name="Schwartman J."/>
            <person name="Shea T."/>
            <person name="Abouelleil A."/>
            <person name="Cao P."/>
            <person name="Chapman S."/>
            <person name="Cusick C."/>
            <person name="Young S."/>
            <person name="Neafsey D."/>
            <person name="Nusbaum C."/>
            <person name="Birren B."/>
        </authorList>
    </citation>
    <scope>NUCLEOTIDE SEQUENCE</scope>
    <source>
        <strain evidence="2">9D6_DIV0238</strain>
    </source>
</reference>
<dbReference type="EMBL" id="NIBQ01000004">
    <property type="protein sequence ID" value="OUZ28402.1"/>
    <property type="molecule type" value="Genomic_DNA"/>
</dbReference>
<dbReference type="EMBL" id="CP147246">
    <property type="protein sequence ID" value="WYJ94934.1"/>
    <property type="molecule type" value="Genomic_DNA"/>
</dbReference>
<reference evidence="1" key="1">
    <citation type="submission" date="2017-05" db="EMBL/GenBank/DDBJ databases">
        <title>The Genome Sequence of Enterococcus sp. 9D6_DIV0238.</title>
        <authorList>
            <consortium name="The Broad Institute Genomics Platform"/>
            <consortium name="The Broad Institute Genomic Center for Infectious Diseases"/>
            <person name="Earl A."/>
            <person name="Manson A."/>
            <person name="Schwartman J."/>
            <person name="Gilmore M."/>
            <person name="Abouelleil A."/>
            <person name="Cao P."/>
            <person name="Chapman S."/>
            <person name="Cusick C."/>
            <person name="Shea T."/>
            <person name="Young S."/>
            <person name="Neafsey D."/>
            <person name="Nusbaum C."/>
            <person name="Birren B."/>
        </authorList>
    </citation>
    <scope>NUCLEOTIDE SEQUENCE [LARGE SCALE GENOMIC DNA]</scope>
    <source>
        <strain evidence="1">9D6_DIV0238</strain>
    </source>
</reference>
<protein>
    <submittedName>
        <fullName evidence="1">Uncharacterized protein</fullName>
    </submittedName>
</protein>